<keyword evidence="1" id="KW-0547">Nucleotide-binding</keyword>
<dbReference type="SUPFAM" id="SSF100920">
    <property type="entry name" value="Heat shock protein 70kD (HSP70), peptide-binding domain"/>
    <property type="match status" value="1"/>
</dbReference>
<dbReference type="InterPro" id="IPR013126">
    <property type="entry name" value="Hsp_70_fam"/>
</dbReference>
<name>A0A834SY19_9FABA</name>
<evidence type="ECO:0000256" key="2">
    <source>
        <dbReference type="ARBA" id="ARBA00022840"/>
    </source>
</evidence>
<dbReference type="EMBL" id="JAAIUW010000010">
    <property type="protein sequence ID" value="KAF7811317.1"/>
    <property type="molecule type" value="Genomic_DNA"/>
</dbReference>
<gene>
    <name evidence="3" type="ORF">G2W53_032293</name>
</gene>
<reference evidence="3" key="1">
    <citation type="submission" date="2020-09" db="EMBL/GenBank/DDBJ databases">
        <title>Genome-Enabled Discovery of Anthraquinone Biosynthesis in Senna tora.</title>
        <authorList>
            <person name="Kang S.-H."/>
            <person name="Pandey R.P."/>
            <person name="Lee C.-M."/>
            <person name="Sim J.-S."/>
            <person name="Jeong J.-T."/>
            <person name="Choi B.-S."/>
            <person name="Jung M."/>
            <person name="Ginzburg D."/>
            <person name="Zhao K."/>
            <person name="Won S.Y."/>
            <person name="Oh T.-J."/>
            <person name="Yu Y."/>
            <person name="Kim N.-H."/>
            <person name="Lee O.R."/>
            <person name="Lee T.-H."/>
            <person name="Bashyal P."/>
            <person name="Kim T.-S."/>
            <person name="Lee W.-H."/>
            <person name="Kawkins C."/>
            <person name="Kim C.-K."/>
            <person name="Kim J.S."/>
            <person name="Ahn B.O."/>
            <person name="Rhee S.Y."/>
            <person name="Sohng J.K."/>
        </authorList>
    </citation>
    <scope>NUCLEOTIDE SEQUENCE</scope>
    <source>
        <tissue evidence="3">Leaf</tissue>
    </source>
</reference>
<keyword evidence="2" id="KW-0067">ATP-binding</keyword>
<dbReference type="Proteomes" id="UP000634136">
    <property type="component" value="Unassembled WGS sequence"/>
</dbReference>
<dbReference type="GO" id="GO:0140662">
    <property type="term" value="F:ATP-dependent protein folding chaperone"/>
    <property type="evidence" value="ECO:0007669"/>
    <property type="project" value="InterPro"/>
</dbReference>
<keyword evidence="3" id="KW-0346">Stress response</keyword>
<protein>
    <submittedName>
        <fullName evidence="3">Heat shock protein 70</fullName>
    </submittedName>
</protein>
<dbReference type="Gene3D" id="2.60.34.10">
    <property type="entry name" value="Substrate Binding Domain Of DNAk, Chain A, domain 1"/>
    <property type="match status" value="1"/>
</dbReference>
<accession>A0A834SY19</accession>
<evidence type="ECO:0000256" key="1">
    <source>
        <dbReference type="ARBA" id="ARBA00022741"/>
    </source>
</evidence>
<dbReference type="AlphaFoldDB" id="A0A834SY19"/>
<organism evidence="3 4">
    <name type="scientific">Senna tora</name>
    <dbReference type="NCBI Taxonomy" id="362788"/>
    <lineage>
        <taxon>Eukaryota</taxon>
        <taxon>Viridiplantae</taxon>
        <taxon>Streptophyta</taxon>
        <taxon>Embryophyta</taxon>
        <taxon>Tracheophyta</taxon>
        <taxon>Spermatophyta</taxon>
        <taxon>Magnoliopsida</taxon>
        <taxon>eudicotyledons</taxon>
        <taxon>Gunneridae</taxon>
        <taxon>Pentapetalae</taxon>
        <taxon>rosids</taxon>
        <taxon>fabids</taxon>
        <taxon>Fabales</taxon>
        <taxon>Fabaceae</taxon>
        <taxon>Caesalpinioideae</taxon>
        <taxon>Cassia clade</taxon>
        <taxon>Senna</taxon>
    </lineage>
</organism>
<evidence type="ECO:0000313" key="4">
    <source>
        <dbReference type="Proteomes" id="UP000634136"/>
    </source>
</evidence>
<keyword evidence="4" id="KW-1185">Reference proteome</keyword>
<comment type="caution">
    <text evidence="3">The sequence shown here is derived from an EMBL/GenBank/DDBJ whole genome shotgun (WGS) entry which is preliminary data.</text>
</comment>
<evidence type="ECO:0000313" key="3">
    <source>
        <dbReference type="EMBL" id="KAF7811317.1"/>
    </source>
</evidence>
<dbReference type="Pfam" id="PF00012">
    <property type="entry name" value="HSP70"/>
    <property type="match status" value="1"/>
</dbReference>
<dbReference type="InterPro" id="IPR029047">
    <property type="entry name" value="HSP70_peptide-bd_sf"/>
</dbReference>
<dbReference type="OrthoDB" id="3789372at2759"/>
<sequence>MSRSGYTTTIDNLSAISVAVYEGERARVDDNHFLGKFVLPIPIARRGVADIKICFSIDGNGILDVTAEELKSGNKTNKIITNDEQRLSTEEIGRMVKEAEQYKTEDEEFKKMSEAKNALENYLLVSKMEELESVLNPIILKAKEKATMEDEAACGCGTSSSNASTGTKRNKMTTILKCSGLALRVGVSLLTLDLGHIASSLLDIKDLVCDDYS</sequence>
<dbReference type="GO" id="GO:0005524">
    <property type="term" value="F:ATP binding"/>
    <property type="evidence" value="ECO:0007669"/>
    <property type="project" value="UniProtKB-KW"/>
</dbReference>
<dbReference type="PANTHER" id="PTHR19375">
    <property type="entry name" value="HEAT SHOCK PROTEIN 70KDA"/>
    <property type="match status" value="1"/>
</dbReference>
<proteinExistence type="predicted"/>